<accession>A0A517SQD2</accession>
<protein>
    <recommendedName>
        <fullName evidence="2">Anti-sigma-28 factor FlgM C-terminal domain-containing protein</fullName>
    </recommendedName>
</protein>
<dbReference type="InterPro" id="IPR035890">
    <property type="entry name" value="Anti-sigma-28_factor_FlgM_sf"/>
</dbReference>
<dbReference type="EMBL" id="CP036272">
    <property type="protein sequence ID" value="QDT58319.1"/>
    <property type="molecule type" value="Genomic_DNA"/>
</dbReference>
<feature type="compositionally biased region" description="Basic and acidic residues" evidence="1">
    <location>
        <begin position="31"/>
        <end position="43"/>
    </location>
</feature>
<dbReference type="Pfam" id="PF04316">
    <property type="entry name" value="FlgM"/>
    <property type="match status" value="1"/>
</dbReference>
<evidence type="ECO:0000256" key="1">
    <source>
        <dbReference type="SAM" id="MobiDB-lite"/>
    </source>
</evidence>
<evidence type="ECO:0000313" key="4">
    <source>
        <dbReference type="Proteomes" id="UP000315003"/>
    </source>
</evidence>
<dbReference type="SUPFAM" id="SSF101498">
    <property type="entry name" value="Anti-sigma factor FlgM"/>
    <property type="match status" value="1"/>
</dbReference>
<sequence length="109" mass="11647">MQIYGPFRVSTTNASSNVQATQRVDASQVDSVDHQDSSARSVADRGVVDQLDLSQAATAASRLDASASVAGDGIRFDRVAEIRRQIADGSYDSPEKMDAALDRFLDLLG</sequence>
<feature type="region of interest" description="Disordered" evidence="1">
    <location>
        <begin position="12"/>
        <end position="43"/>
    </location>
</feature>
<evidence type="ECO:0000259" key="2">
    <source>
        <dbReference type="Pfam" id="PF04316"/>
    </source>
</evidence>
<dbReference type="Proteomes" id="UP000315003">
    <property type="component" value="Chromosome"/>
</dbReference>
<dbReference type="InterPro" id="IPR031316">
    <property type="entry name" value="FlgM_C"/>
</dbReference>
<proteinExistence type="predicted"/>
<feature type="compositionally biased region" description="Polar residues" evidence="1">
    <location>
        <begin position="12"/>
        <end position="22"/>
    </location>
</feature>
<gene>
    <name evidence="3" type="ORF">SV7mr_08090</name>
</gene>
<organism evidence="3 4">
    <name type="scientific">Stieleria bergensis</name>
    <dbReference type="NCBI Taxonomy" id="2528025"/>
    <lineage>
        <taxon>Bacteria</taxon>
        <taxon>Pseudomonadati</taxon>
        <taxon>Planctomycetota</taxon>
        <taxon>Planctomycetia</taxon>
        <taxon>Pirellulales</taxon>
        <taxon>Pirellulaceae</taxon>
        <taxon>Stieleria</taxon>
    </lineage>
</organism>
<dbReference type="OrthoDB" id="280802at2"/>
<keyword evidence="4" id="KW-1185">Reference proteome</keyword>
<name>A0A517SQD2_9BACT</name>
<reference evidence="3 4" key="1">
    <citation type="submission" date="2019-02" db="EMBL/GenBank/DDBJ databases">
        <title>Deep-cultivation of Planctomycetes and their phenomic and genomic characterization uncovers novel biology.</title>
        <authorList>
            <person name="Wiegand S."/>
            <person name="Jogler M."/>
            <person name="Boedeker C."/>
            <person name="Pinto D."/>
            <person name="Vollmers J."/>
            <person name="Rivas-Marin E."/>
            <person name="Kohn T."/>
            <person name="Peeters S.H."/>
            <person name="Heuer A."/>
            <person name="Rast P."/>
            <person name="Oberbeckmann S."/>
            <person name="Bunk B."/>
            <person name="Jeske O."/>
            <person name="Meyerdierks A."/>
            <person name="Storesund J.E."/>
            <person name="Kallscheuer N."/>
            <person name="Luecker S."/>
            <person name="Lage O.M."/>
            <person name="Pohl T."/>
            <person name="Merkel B.J."/>
            <person name="Hornburger P."/>
            <person name="Mueller R.-W."/>
            <person name="Bruemmer F."/>
            <person name="Labrenz M."/>
            <person name="Spormann A.M."/>
            <person name="Op den Camp H."/>
            <person name="Overmann J."/>
            <person name="Amann R."/>
            <person name="Jetten M.S.M."/>
            <person name="Mascher T."/>
            <person name="Medema M.H."/>
            <person name="Devos D.P."/>
            <person name="Kaster A.-K."/>
            <person name="Ovreas L."/>
            <person name="Rohde M."/>
            <person name="Galperin M.Y."/>
            <person name="Jogler C."/>
        </authorList>
    </citation>
    <scope>NUCLEOTIDE SEQUENCE [LARGE SCALE GENOMIC DNA]</scope>
    <source>
        <strain evidence="3 4">SV_7m_r</strain>
    </source>
</reference>
<feature type="domain" description="Anti-sigma-28 factor FlgM C-terminal" evidence="2">
    <location>
        <begin position="49"/>
        <end position="92"/>
    </location>
</feature>
<dbReference type="RefSeq" id="WP_145269394.1">
    <property type="nucleotide sequence ID" value="NZ_CP036272.1"/>
</dbReference>
<evidence type="ECO:0000313" key="3">
    <source>
        <dbReference type="EMBL" id="QDT58319.1"/>
    </source>
</evidence>
<dbReference type="AlphaFoldDB" id="A0A517SQD2"/>